<dbReference type="InterPro" id="IPR036514">
    <property type="entry name" value="SGNH_hydro_sf"/>
</dbReference>
<keyword evidence="3" id="KW-0378">Hydrolase</keyword>
<dbReference type="Pfam" id="PF13472">
    <property type="entry name" value="Lipase_GDSL_2"/>
    <property type="match status" value="1"/>
</dbReference>
<sequence>MSLRPLLVVFLIFCCNSCAVSPPSAPGVAASGVAFLALGDSYTIGEGEAEAARWPVQLAALARQQGLALQEPNIIARTGWTTAELQAAIADARPAPTYGLVSLLIGVNNQYRGQGVARYRPEFRALLHQAIGFAGGRPGRVVVLSIPDWGQSPFGQQRGGDPAAIGAEIDQFNAVAQDECRQAGVAYVDITALTRAATPDRSQFTRDGLHYSQAHMRQWAEWVLPVVQARLQ</sequence>
<evidence type="ECO:0000313" key="4">
    <source>
        <dbReference type="Proteomes" id="UP000625631"/>
    </source>
</evidence>
<accession>A0ABS0Q675</accession>
<dbReference type="Proteomes" id="UP000625631">
    <property type="component" value="Unassembled WGS sequence"/>
</dbReference>
<keyword evidence="4" id="KW-1185">Reference proteome</keyword>
<dbReference type="EMBL" id="JAEDAE010000003">
    <property type="protein sequence ID" value="MBH8558156.1"/>
    <property type="molecule type" value="Genomic_DNA"/>
</dbReference>
<feature type="signal peptide" evidence="1">
    <location>
        <begin position="1"/>
        <end position="20"/>
    </location>
</feature>
<comment type="caution">
    <text evidence="3">The sequence shown here is derived from an EMBL/GenBank/DDBJ whole genome shotgun (WGS) entry which is preliminary data.</text>
</comment>
<protein>
    <submittedName>
        <fullName evidence="3">SGNH/GDSL hydrolase family protein</fullName>
    </submittedName>
</protein>
<feature type="chain" id="PRO_5045912358" evidence="1">
    <location>
        <begin position="21"/>
        <end position="232"/>
    </location>
</feature>
<dbReference type="SUPFAM" id="SSF52266">
    <property type="entry name" value="SGNH hydrolase"/>
    <property type="match status" value="1"/>
</dbReference>
<evidence type="ECO:0000313" key="3">
    <source>
        <dbReference type="EMBL" id="MBH8558156.1"/>
    </source>
</evidence>
<gene>
    <name evidence="3" type="ORF">I7X13_08870</name>
</gene>
<evidence type="ECO:0000256" key="1">
    <source>
        <dbReference type="SAM" id="SignalP"/>
    </source>
</evidence>
<dbReference type="GO" id="GO:0016787">
    <property type="term" value="F:hydrolase activity"/>
    <property type="evidence" value="ECO:0007669"/>
    <property type="project" value="UniProtKB-KW"/>
</dbReference>
<dbReference type="Gene3D" id="3.40.50.1110">
    <property type="entry name" value="SGNH hydrolase"/>
    <property type="match status" value="1"/>
</dbReference>
<keyword evidence="1" id="KW-0732">Signal</keyword>
<proteinExistence type="predicted"/>
<reference evidence="3 4" key="1">
    <citation type="submission" date="2020-12" db="EMBL/GenBank/DDBJ databases">
        <title>Hymenobacter sp.</title>
        <authorList>
            <person name="Kim M.K."/>
        </authorList>
    </citation>
    <scope>NUCLEOTIDE SEQUENCE [LARGE SCALE GENOMIC DNA]</scope>
    <source>
        <strain evidence="3 4">BT442</strain>
    </source>
</reference>
<evidence type="ECO:0000259" key="2">
    <source>
        <dbReference type="Pfam" id="PF13472"/>
    </source>
</evidence>
<feature type="domain" description="SGNH hydrolase-type esterase" evidence="2">
    <location>
        <begin position="37"/>
        <end position="214"/>
    </location>
</feature>
<name>A0ABS0Q675_9BACT</name>
<dbReference type="InterPro" id="IPR013830">
    <property type="entry name" value="SGNH_hydro"/>
</dbReference>
<organism evidence="3 4">
    <name type="scientific">Hymenobacter negativus</name>
    <dbReference type="NCBI Taxonomy" id="2795026"/>
    <lineage>
        <taxon>Bacteria</taxon>
        <taxon>Pseudomonadati</taxon>
        <taxon>Bacteroidota</taxon>
        <taxon>Cytophagia</taxon>
        <taxon>Cytophagales</taxon>
        <taxon>Hymenobacteraceae</taxon>
        <taxon>Hymenobacter</taxon>
    </lineage>
</organism>